<feature type="region of interest" description="Disordered" evidence="1">
    <location>
        <begin position="1"/>
        <end position="39"/>
    </location>
</feature>
<accession>A0ABQ8UZB8</accession>
<reference evidence="2" key="1">
    <citation type="submission" date="2022-08" db="EMBL/GenBank/DDBJ databases">
        <title>A Global Phylogenomic Analysis of the Shiitake Genus Lentinula.</title>
        <authorList>
            <consortium name="DOE Joint Genome Institute"/>
            <person name="Sierra-Patev S."/>
            <person name="Min B."/>
            <person name="Naranjo-Ortiz M."/>
            <person name="Looney B."/>
            <person name="Konkel Z."/>
            <person name="Slot J.C."/>
            <person name="Sakamoto Y."/>
            <person name="Steenwyk J.L."/>
            <person name="Rokas A."/>
            <person name="Carro J."/>
            <person name="Camarero S."/>
            <person name="Ferreira P."/>
            <person name="Molpeceres G."/>
            <person name="Ruiz-Duenas F.J."/>
            <person name="Serrano A."/>
            <person name="Henrissat B."/>
            <person name="Drula E."/>
            <person name="Hughes K.W."/>
            <person name="Mata J.L."/>
            <person name="Ishikawa N.K."/>
            <person name="Vargas-Isla R."/>
            <person name="Ushijima S."/>
            <person name="Smith C.A."/>
            <person name="Ahrendt S."/>
            <person name="Andreopoulos W."/>
            <person name="He G."/>
            <person name="Labutti K."/>
            <person name="Lipzen A."/>
            <person name="Ng V."/>
            <person name="Riley R."/>
            <person name="Sandor L."/>
            <person name="Barry K."/>
            <person name="Martinez A.T."/>
            <person name="Xiao Y."/>
            <person name="Gibbons J.G."/>
            <person name="Terashima K."/>
            <person name="Grigoriev I.V."/>
            <person name="Hibbett D.S."/>
        </authorList>
    </citation>
    <scope>NUCLEOTIDE SEQUENCE</scope>
    <source>
        <strain evidence="2">RHP3577 ss4</strain>
    </source>
</reference>
<evidence type="ECO:0008006" key="4">
    <source>
        <dbReference type="Google" id="ProtNLM"/>
    </source>
</evidence>
<proteinExistence type="predicted"/>
<dbReference type="EMBL" id="JANVFT010000129">
    <property type="protein sequence ID" value="KAJ4465217.1"/>
    <property type="molecule type" value="Genomic_DNA"/>
</dbReference>
<keyword evidence="3" id="KW-1185">Reference proteome</keyword>
<evidence type="ECO:0000256" key="1">
    <source>
        <dbReference type="SAM" id="MobiDB-lite"/>
    </source>
</evidence>
<gene>
    <name evidence="2" type="ORF">C8R41DRAFT_871932</name>
</gene>
<dbReference type="Proteomes" id="UP001150217">
    <property type="component" value="Unassembled WGS sequence"/>
</dbReference>
<sequence>MSLLDFHSTSNKHRYVKKKSGPESEQEDNDNSDVSENTSTWDYINIEGEGEEKYLCLMTPHAEVVQKLYLVLTFSVAREMVIDHPLDTITLTGPLLYMTPQGERKLGTKAVKDELPENCYNADNRDLDFPPDASISVGVQYDYKLMPDYGKKLFALNKPCLLQPNWHKLNGELIVPWKNYQQLRPGTVVVANVSFRLHVLQPKDKTQRKWKILKSQTGPPNFQTFTHIATI</sequence>
<name>A0ABQ8UZB8_9AGAR</name>
<organism evidence="2 3">
    <name type="scientific">Lentinula lateritia</name>
    <dbReference type="NCBI Taxonomy" id="40482"/>
    <lineage>
        <taxon>Eukaryota</taxon>
        <taxon>Fungi</taxon>
        <taxon>Dikarya</taxon>
        <taxon>Basidiomycota</taxon>
        <taxon>Agaricomycotina</taxon>
        <taxon>Agaricomycetes</taxon>
        <taxon>Agaricomycetidae</taxon>
        <taxon>Agaricales</taxon>
        <taxon>Marasmiineae</taxon>
        <taxon>Omphalotaceae</taxon>
        <taxon>Lentinula</taxon>
    </lineage>
</organism>
<protein>
    <recommendedName>
        <fullName evidence="4">DUF1769-domain-containing protein</fullName>
    </recommendedName>
</protein>
<feature type="compositionally biased region" description="Acidic residues" evidence="1">
    <location>
        <begin position="24"/>
        <end position="33"/>
    </location>
</feature>
<evidence type="ECO:0000313" key="2">
    <source>
        <dbReference type="EMBL" id="KAJ4465217.1"/>
    </source>
</evidence>
<feature type="compositionally biased region" description="Basic residues" evidence="1">
    <location>
        <begin position="10"/>
        <end position="19"/>
    </location>
</feature>
<comment type="caution">
    <text evidence="2">The sequence shown here is derived from an EMBL/GenBank/DDBJ whole genome shotgun (WGS) entry which is preliminary data.</text>
</comment>
<evidence type="ECO:0000313" key="3">
    <source>
        <dbReference type="Proteomes" id="UP001150217"/>
    </source>
</evidence>